<sequence precursor="true">MKRILFSLYLLLISISLLASDKFAVADIFTDHMVLQRNTKVKIWGEATDGSQVEVRFEGQNRKAVVTKGKWMVELSTGDAGGPYELEIVNGNHKIGFKDVFVGDVWLAGGQSNMEFALRRVKDAQAEISLADYPQIRYYKVPRKFYPEQKVPGTSWKPCSPETASDFAAIAYYFAKNIHKELNIPIGIIQVPVGGTTVEAWTSRKLLMSDKDFRPLLEHYDSIANSYRPGEYEKLYNNYNTSLAEYNNLTAEKKRYINKPSEPMGKWNFRRPVGLSEMMLNVACPYTLKGFIFYQGESNTARGAQYRKLFPAMIKEWRTSWGQGDIPFLFVQLPRFETKTRYWNELREAQYLTSLRVKNTGMAVAFDQGNPKDIHPIVKDTVGWRLAQLALGKVYGKKIVYQGPEFKKLSKVENGSLLIDFVNTGTGIIAKDGAASLSGFMVAGKDGKFYPAEAVIVGKNRVQVKSEQVKEPIDVRYLWVNSENSNFFNKEGFPACPFRTDNYRLKTEGVYVNPEPVIPELDLFLFIGQSNMAGRGYITDNYKGSIKNVYLLTPTGTMEQARNPLNKYSTIRKRLDLQGVGPAYSFAKAITEKTGHQLGLVVNARGGSSINSWLKGAQDDYYGEVLSRVRKAMKYGKLKAIIWHQGESDSREPELYMEKLKKLVADLRKDLGNEKLPIVVGEIADWRANGTSEAFNKMLRTVPQHIPYSYCVSSRELVPLVNESDPHFSADSQIILGRRYAEAAYEACYSQK</sequence>
<dbReference type="AlphaFoldDB" id="A0A108T6I6"/>
<evidence type="ECO:0000313" key="5">
    <source>
        <dbReference type="EMBL" id="RGR15471.1"/>
    </source>
</evidence>
<dbReference type="EMBL" id="LRGC01000009">
    <property type="protein sequence ID" value="KWR54225.1"/>
    <property type="molecule type" value="Genomic_DNA"/>
</dbReference>
<protein>
    <submittedName>
        <fullName evidence="4">Carbohydrate acetyl esterase/feruloyl esterase</fullName>
    </submittedName>
    <submittedName>
        <fullName evidence="5">Sialate O-acetylesterase</fullName>
    </submittedName>
</protein>
<feature type="domain" description="Sialate O-acetylesterase" evidence="3">
    <location>
        <begin position="284"/>
        <end position="375"/>
    </location>
</feature>
<dbReference type="InterPro" id="IPR039329">
    <property type="entry name" value="SIAE"/>
</dbReference>
<keyword evidence="2" id="KW-0732">Signal</keyword>
<keyword evidence="6" id="KW-1185">Reference proteome</keyword>
<dbReference type="Proteomes" id="UP000056419">
    <property type="component" value="Unassembled WGS sequence"/>
</dbReference>
<dbReference type="InterPro" id="IPR005181">
    <property type="entry name" value="SASA"/>
</dbReference>
<gene>
    <name evidence="4" type="primary">axe1-6A</name>
    <name evidence="4" type="ORF">AA415_02168</name>
    <name evidence="5" type="ORF">DWY65_04840</name>
</gene>
<dbReference type="PATRIC" id="fig|46506.5.peg.2320"/>
<feature type="chain" id="PRO_5036003837" evidence="2">
    <location>
        <begin position="20"/>
        <end position="752"/>
    </location>
</feature>
<feature type="signal peptide" evidence="2">
    <location>
        <begin position="1"/>
        <end position="19"/>
    </location>
</feature>
<organism evidence="4 6">
    <name type="scientific">Bacteroides stercoris</name>
    <dbReference type="NCBI Taxonomy" id="46506"/>
    <lineage>
        <taxon>Bacteria</taxon>
        <taxon>Pseudomonadati</taxon>
        <taxon>Bacteroidota</taxon>
        <taxon>Bacteroidia</taxon>
        <taxon>Bacteroidales</taxon>
        <taxon>Bacteroidaceae</taxon>
        <taxon>Bacteroides</taxon>
    </lineage>
</organism>
<evidence type="ECO:0000313" key="6">
    <source>
        <dbReference type="Proteomes" id="UP000056419"/>
    </source>
</evidence>
<dbReference type="RefSeq" id="WP_060386040.1">
    <property type="nucleotide sequence ID" value="NZ_JADNPL010000006.1"/>
</dbReference>
<name>A0A108T6I6_BACSE</name>
<feature type="domain" description="Sialate O-acetylesterase" evidence="3">
    <location>
        <begin position="521"/>
        <end position="745"/>
    </location>
</feature>
<evidence type="ECO:0000313" key="4">
    <source>
        <dbReference type="EMBL" id="KWR54225.1"/>
    </source>
</evidence>
<dbReference type="SUPFAM" id="SSF52266">
    <property type="entry name" value="SGNH hydrolase"/>
    <property type="match status" value="2"/>
</dbReference>
<dbReference type="GO" id="GO:0005975">
    <property type="term" value="P:carbohydrate metabolic process"/>
    <property type="evidence" value="ECO:0007669"/>
    <property type="project" value="TreeGrafter"/>
</dbReference>
<dbReference type="PANTHER" id="PTHR22901:SF0">
    <property type="entry name" value="SIALATE O-ACETYLESTERASE"/>
    <property type="match status" value="1"/>
</dbReference>
<evidence type="ECO:0000259" key="3">
    <source>
        <dbReference type="Pfam" id="PF03629"/>
    </source>
</evidence>
<dbReference type="InterPro" id="IPR036514">
    <property type="entry name" value="SGNH_hydro_sf"/>
</dbReference>
<dbReference type="EMBL" id="QRTW01000006">
    <property type="protein sequence ID" value="RGR15471.1"/>
    <property type="molecule type" value="Genomic_DNA"/>
</dbReference>
<dbReference type="STRING" id="46506.AA415_02168"/>
<evidence type="ECO:0000313" key="7">
    <source>
        <dbReference type="Proteomes" id="UP000283310"/>
    </source>
</evidence>
<reference evidence="4 6" key="1">
    <citation type="journal article" date="2016" name="BMC Genomics">
        <title>Type VI secretion systems of human gut Bacteroidales segregate into three genetic architectures, two of which are contained on mobile genetic elements.</title>
        <authorList>
            <person name="Coyne M.J."/>
            <person name="Roelofs K.G."/>
            <person name="Comstock L.E."/>
        </authorList>
    </citation>
    <scope>NUCLEOTIDE SEQUENCE [LARGE SCALE GENOMIC DNA]</scope>
    <source>
        <strain evidence="4 6">CL09T03C01</strain>
    </source>
</reference>
<dbReference type="GO" id="GO:0001681">
    <property type="term" value="F:sialate O-acetylesterase activity"/>
    <property type="evidence" value="ECO:0007669"/>
    <property type="project" value="InterPro"/>
</dbReference>
<dbReference type="Proteomes" id="UP000283310">
    <property type="component" value="Unassembled WGS sequence"/>
</dbReference>
<reference evidence="5 7" key="3">
    <citation type="submission" date="2018-08" db="EMBL/GenBank/DDBJ databases">
        <title>A genome reference for cultivated species of the human gut microbiota.</title>
        <authorList>
            <person name="Zou Y."/>
            <person name="Xue W."/>
            <person name="Luo G."/>
        </authorList>
    </citation>
    <scope>NUCLEOTIDE SEQUENCE [LARGE SCALE GENOMIC DNA]</scope>
    <source>
        <strain evidence="5 7">AF26-20BH</strain>
    </source>
</reference>
<comment type="caution">
    <text evidence="4">The sequence shown here is derived from an EMBL/GenBank/DDBJ whole genome shotgun (WGS) entry which is preliminary data.</text>
</comment>
<evidence type="ECO:0000256" key="2">
    <source>
        <dbReference type="SAM" id="SignalP"/>
    </source>
</evidence>
<dbReference type="Pfam" id="PF03629">
    <property type="entry name" value="SASA"/>
    <property type="match status" value="2"/>
</dbReference>
<keyword evidence="1" id="KW-0378">Hydrolase</keyword>
<evidence type="ECO:0000256" key="1">
    <source>
        <dbReference type="ARBA" id="ARBA00022801"/>
    </source>
</evidence>
<reference evidence="4" key="2">
    <citation type="submission" date="2016-01" db="EMBL/GenBank/DDBJ databases">
        <authorList>
            <person name="McClelland M."/>
            <person name="Jain A."/>
            <person name="Saraogi P."/>
            <person name="Mendelson R."/>
            <person name="Westerman R."/>
            <person name="SanMiguel P."/>
            <person name="Csonka L."/>
        </authorList>
    </citation>
    <scope>NUCLEOTIDE SEQUENCE</scope>
    <source>
        <strain evidence="4">CL09T03C01</strain>
    </source>
</reference>
<dbReference type="Gene3D" id="3.40.50.1110">
    <property type="entry name" value="SGNH hydrolase"/>
    <property type="match status" value="2"/>
</dbReference>
<accession>A0A108T6I6</accession>
<proteinExistence type="predicted"/>
<dbReference type="PANTHER" id="PTHR22901">
    <property type="entry name" value="SIALATE O-ACETYLESTERASE"/>
    <property type="match status" value="1"/>
</dbReference>